<dbReference type="Proteomes" id="UP000622890">
    <property type="component" value="Unassembled WGS sequence"/>
</dbReference>
<organism evidence="1 2">
    <name type="scientific">Noviherbaspirillum pedocola</name>
    <dbReference type="NCBI Taxonomy" id="2801341"/>
    <lineage>
        <taxon>Bacteria</taxon>
        <taxon>Pseudomonadati</taxon>
        <taxon>Pseudomonadota</taxon>
        <taxon>Betaproteobacteria</taxon>
        <taxon>Burkholderiales</taxon>
        <taxon>Oxalobacteraceae</taxon>
        <taxon>Noviherbaspirillum</taxon>
    </lineage>
</organism>
<name>A0A934SVJ8_9BURK</name>
<evidence type="ECO:0000313" key="2">
    <source>
        <dbReference type="Proteomes" id="UP000622890"/>
    </source>
</evidence>
<dbReference type="RefSeq" id="WP_200593413.1">
    <property type="nucleotide sequence ID" value="NZ_JAEPBG010000006.1"/>
</dbReference>
<proteinExistence type="predicted"/>
<reference evidence="1" key="1">
    <citation type="submission" date="2021-01" db="EMBL/GenBank/DDBJ databases">
        <title>Genome sequence of strain Noviherbaspirillum sp. DKR-6.</title>
        <authorList>
            <person name="Chaudhary D.K."/>
        </authorList>
    </citation>
    <scope>NUCLEOTIDE SEQUENCE</scope>
    <source>
        <strain evidence="1">DKR-6</strain>
    </source>
</reference>
<dbReference type="AlphaFoldDB" id="A0A934SVJ8"/>
<sequence>MPRVLTMMHIADSRRLPLDKDGLLLHLDGRIKTLRATLEKVGHCEVQTTPPEFIDWEAQGCMQWRMKVTVAKPSRKVTWDAIVAAILAVTPAKCQFVYV</sequence>
<comment type="caution">
    <text evidence="1">The sequence shown here is derived from an EMBL/GenBank/DDBJ whole genome shotgun (WGS) entry which is preliminary data.</text>
</comment>
<keyword evidence="2" id="KW-1185">Reference proteome</keyword>
<accession>A0A934SVJ8</accession>
<evidence type="ECO:0000313" key="1">
    <source>
        <dbReference type="EMBL" id="MBK4736205.1"/>
    </source>
</evidence>
<gene>
    <name evidence="1" type="ORF">JJB74_16400</name>
</gene>
<dbReference type="EMBL" id="JAEPBG010000006">
    <property type="protein sequence ID" value="MBK4736205.1"/>
    <property type="molecule type" value="Genomic_DNA"/>
</dbReference>
<protein>
    <submittedName>
        <fullName evidence="1">Uncharacterized protein</fullName>
    </submittedName>
</protein>